<evidence type="ECO:0000313" key="1">
    <source>
        <dbReference type="EnsemblPlants" id="Solyc01g016550.1.1"/>
    </source>
</evidence>
<accession>K4AUI6</accession>
<evidence type="ECO:0000313" key="2">
    <source>
        <dbReference type="Proteomes" id="UP000004994"/>
    </source>
</evidence>
<keyword evidence="2" id="KW-1185">Reference proteome</keyword>
<dbReference type="InParanoid" id="K4AUI6"/>
<protein>
    <submittedName>
        <fullName evidence="1">Uncharacterized protein</fullName>
    </submittedName>
</protein>
<dbReference type="Gramene" id="Solyc01g016550.1.1">
    <property type="protein sequence ID" value="Solyc01g016550.1.1"/>
    <property type="gene ID" value="Solyc01g016550.1"/>
</dbReference>
<dbReference type="HOGENOM" id="CLU_2516933_0_0_1"/>
<reference evidence="1" key="1">
    <citation type="journal article" date="2012" name="Nature">
        <title>The tomato genome sequence provides insights into fleshy fruit evolution.</title>
        <authorList>
            <consortium name="Tomato Genome Consortium"/>
        </authorList>
    </citation>
    <scope>NUCLEOTIDE SEQUENCE [LARGE SCALE GENOMIC DNA]</scope>
    <source>
        <strain evidence="1">cv. Heinz 1706</strain>
    </source>
</reference>
<organism evidence="1">
    <name type="scientific">Solanum lycopersicum</name>
    <name type="common">Tomato</name>
    <name type="synonym">Lycopersicon esculentum</name>
    <dbReference type="NCBI Taxonomy" id="4081"/>
    <lineage>
        <taxon>Eukaryota</taxon>
        <taxon>Viridiplantae</taxon>
        <taxon>Streptophyta</taxon>
        <taxon>Embryophyta</taxon>
        <taxon>Tracheophyta</taxon>
        <taxon>Spermatophyta</taxon>
        <taxon>Magnoliopsida</taxon>
        <taxon>eudicotyledons</taxon>
        <taxon>Gunneridae</taxon>
        <taxon>Pentapetalae</taxon>
        <taxon>asterids</taxon>
        <taxon>lamiids</taxon>
        <taxon>Solanales</taxon>
        <taxon>Solanaceae</taxon>
        <taxon>Solanoideae</taxon>
        <taxon>Solaneae</taxon>
        <taxon>Solanum</taxon>
        <taxon>Solanum subgen. Lycopersicon</taxon>
    </lineage>
</organism>
<dbReference type="EnsemblPlants" id="Solyc01g016550.1.1">
    <property type="protein sequence ID" value="Solyc01g016550.1.1"/>
    <property type="gene ID" value="Solyc01g016550.1"/>
</dbReference>
<name>K4AUI6_SOLLC</name>
<dbReference type="Proteomes" id="UP000004994">
    <property type="component" value="Chromosome 1"/>
</dbReference>
<dbReference type="PaxDb" id="4081-Solyc01g016550.1.1"/>
<sequence length="85" mass="8587">MSVVVIAEGWGGAALVGAAAADFAGRNSIVGCCLHCGALVAAAWQSCKRECKKDGGEEEGKREKGTAAPGCCRCTRLTGAAGCRR</sequence>
<dbReference type="AlphaFoldDB" id="K4AUI6"/>
<proteinExistence type="predicted"/>
<reference evidence="1" key="2">
    <citation type="submission" date="2015-06" db="UniProtKB">
        <authorList>
            <consortium name="EnsemblPlants"/>
        </authorList>
    </citation>
    <scope>IDENTIFICATION</scope>
    <source>
        <strain evidence="1">cv. Heinz 1706</strain>
    </source>
</reference>